<name>A0ABY3SSS0_9BACL</name>
<accession>A0ABY3SSS0</accession>
<dbReference type="RefSeq" id="WP_235123170.1">
    <property type="nucleotide sequence ID" value="NZ_CP090979.1"/>
</dbReference>
<gene>
    <name evidence="1" type="ORF">L0M14_30490</name>
</gene>
<dbReference type="Proteomes" id="UP001649230">
    <property type="component" value="Plasmid pYPD9-1"/>
</dbReference>
<reference evidence="1 2" key="1">
    <citation type="journal article" date="2024" name="Int. J. Syst. Evol. Microbiol.">
        <title>Paenibacillus hexagrammi sp. nov., a novel bacterium isolated from the gut content of Hexagrammos agrammus.</title>
        <authorList>
            <person name="Jung H.K."/>
            <person name="Kim D.G."/>
            <person name="Zin H."/>
            <person name="Park J."/>
            <person name="Jung H."/>
            <person name="Kim Y.O."/>
            <person name="Kong H.J."/>
            <person name="Kim J.W."/>
            <person name="Kim Y.S."/>
        </authorList>
    </citation>
    <scope>NUCLEOTIDE SEQUENCE [LARGE SCALE GENOMIC DNA]</scope>
    <source>
        <strain evidence="1 2">YPD9-1</strain>
    </source>
</reference>
<evidence type="ECO:0000313" key="2">
    <source>
        <dbReference type="Proteomes" id="UP001649230"/>
    </source>
</evidence>
<sequence length="43" mass="5281">MYQYIKEYYDMGFYSKDDVKYFVSAGWITADEYRLITDEEYVA</sequence>
<dbReference type="EMBL" id="CP090979">
    <property type="protein sequence ID" value="UJF36620.1"/>
    <property type="molecule type" value="Genomic_DNA"/>
</dbReference>
<proteinExistence type="predicted"/>
<evidence type="ECO:0000313" key="1">
    <source>
        <dbReference type="EMBL" id="UJF36620.1"/>
    </source>
</evidence>
<keyword evidence="1" id="KW-0614">Plasmid</keyword>
<geneLocation type="plasmid" evidence="1 2">
    <name>pYPD9-1</name>
</geneLocation>
<protein>
    <submittedName>
        <fullName evidence="1">XkdX family protein</fullName>
    </submittedName>
</protein>
<dbReference type="InterPro" id="IPR010022">
    <property type="entry name" value="XkdX"/>
</dbReference>
<dbReference type="Pfam" id="PF09693">
    <property type="entry name" value="Phage_XkdX"/>
    <property type="match status" value="1"/>
</dbReference>
<keyword evidence="2" id="KW-1185">Reference proteome</keyword>
<dbReference type="NCBIfam" id="TIGR01669">
    <property type="entry name" value="phage_XkdX"/>
    <property type="match status" value="1"/>
</dbReference>
<organism evidence="1 2">
    <name type="scientific">Paenibacillus hexagrammi</name>
    <dbReference type="NCBI Taxonomy" id="2908839"/>
    <lineage>
        <taxon>Bacteria</taxon>
        <taxon>Bacillati</taxon>
        <taxon>Bacillota</taxon>
        <taxon>Bacilli</taxon>
        <taxon>Bacillales</taxon>
        <taxon>Paenibacillaceae</taxon>
        <taxon>Paenibacillus</taxon>
    </lineage>
</organism>